<dbReference type="Proteomes" id="UP000886861">
    <property type="component" value="Unassembled WGS sequence"/>
</dbReference>
<evidence type="ECO:0000313" key="2">
    <source>
        <dbReference type="EMBL" id="HIV01757.1"/>
    </source>
</evidence>
<sequence>MGKIDKFRKLLALPEVVQSVELTDRLKDLYTDYLELLDENKELKEKLKESEEISNIKRNAKIYSGFYTLADVKDFDGEEIPFCLNCLYEHGKQIPMLFGVVESGLQDLMTGRVFRDNTYGYKCNKCGTKIAITTNKKGDK</sequence>
<protein>
    <submittedName>
        <fullName evidence="2">Uncharacterized protein</fullName>
    </submittedName>
</protein>
<keyword evidence="1" id="KW-0175">Coiled coil</keyword>
<reference evidence="2" key="2">
    <citation type="journal article" date="2021" name="PeerJ">
        <title>Extensive microbial diversity within the chicken gut microbiome revealed by metagenomics and culture.</title>
        <authorList>
            <person name="Gilroy R."/>
            <person name="Ravi A."/>
            <person name="Getino M."/>
            <person name="Pursley I."/>
            <person name="Horton D.L."/>
            <person name="Alikhan N.F."/>
            <person name="Baker D."/>
            <person name="Gharbi K."/>
            <person name="Hall N."/>
            <person name="Watson M."/>
            <person name="Adriaenssens E.M."/>
            <person name="Foster-Nyarko E."/>
            <person name="Jarju S."/>
            <person name="Secka A."/>
            <person name="Antonio M."/>
            <person name="Oren A."/>
            <person name="Chaudhuri R.R."/>
            <person name="La Ragione R."/>
            <person name="Hildebrand F."/>
            <person name="Pallen M.J."/>
        </authorList>
    </citation>
    <scope>NUCLEOTIDE SEQUENCE</scope>
    <source>
        <strain evidence="2">CHK186-9395</strain>
    </source>
</reference>
<accession>A0A9D1NEP5</accession>
<dbReference type="EMBL" id="DVOJ01000015">
    <property type="protein sequence ID" value="HIV01757.1"/>
    <property type="molecule type" value="Genomic_DNA"/>
</dbReference>
<evidence type="ECO:0000256" key="1">
    <source>
        <dbReference type="SAM" id="Coils"/>
    </source>
</evidence>
<comment type="caution">
    <text evidence="2">The sequence shown here is derived from an EMBL/GenBank/DDBJ whole genome shotgun (WGS) entry which is preliminary data.</text>
</comment>
<gene>
    <name evidence="2" type="ORF">IAA62_04315</name>
</gene>
<evidence type="ECO:0000313" key="3">
    <source>
        <dbReference type="Proteomes" id="UP000886861"/>
    </source>
</evidence>
<name>A0A9D1NEP5_9FIRM</name>
<organism evidence="2 3">
    <name type="scientific">Candidatus Caccopulliclostridium gallistercoris</name>
    <dbReference type="NCBI Taxonomy" id="2840719"/>
    <lineage>
        <taxon>Bacteria</taxon>
        <taxon>Bacillati</taxon>
        <taxon>Bacillota</taxon>
        <taxon>Clostridia</taxon>
        <taxon>Candidatus Caccopulliclostridium</taxon>
    </lineage>
</organism>
<proteinExistence type="predicted"/>
<reference evidence="2" key="1">
    <citation type="submission" date="2020-10" db="EMBL/GenBank/DDBJ databases">
        <authorList>
            <person name="Gilroy R."/>
        </authorList>
    </citation>
    <scope>NUCLEOTIDE SEQUENCE</scope>
    <source>
        <strain evidence="2">CHK186-9395</strain>
    </source>
</reference>
<dbReference type="AlphaFoldDB" id="A0A9D1NEP5"/>
<feature type="coiled-coil region" evidence="1">
    <location>
        <begin position="26"/>
        <end position="60"/>
    </location>
</feature>